<gene>
    <name evidence="13" type="ORF">SAMN03080598_02804</name>
</gene>
<dbReference type="InterPro" id="IPR029063">
    <property type="entry name" value="SAM-dependent_MTases_sf"/>
</dbReference>
<evidence type="ECO:0000256" key="8">
    <source>
        <dbReference type="SAM" id="Coils"/>
    </source>
</evidence>
<dbReference type="InterPro" id="IPR002052">
    <property type="entry name" value="DNA_methylase_N6_adenine_CS"/>
</dbReference>
<dbReference type="Proteomes" id="UP000236736">
    <property type="component" value="Unassembled WGS sequence"/>
</dbReference>
<dbReference type="GO" id="GO:0009007">
    <property type="term" value="F:site-specific DNA-methyltransferase (adenine-specific) activity"/>
    <property type="evidence" value="ECO:0007669"/>
    <property type="project" value="UniProtKB-EC"/>
</dbReference>
<evidence type="ECO:0000256" key="5">
    <source>
        <dbReference type="ARBA" id="ARBA00022747"/>
    </source>
</evidence>
<dbReference type="GO" id="GO:0032259">
    <property type="term" value="P:methylation"/>
    <property type="evidence" value="ECO:0007669"/>
    <property type="project" value="UniProtKB-KW"/>
</dbReference>
<evidence type="ECO:0000259" key="11">
    <source>
        <dbReference type="Pfam" id="PF23653"/>
    </source>
</evidence>
<feature type="domain" description="DUF7149" evidence="11">
    <location>
        <begin position="21"/>
        <end position="260"/>
    </location>
</feature>
<dbReference type="Pfam" id="PF25120">
    <property type="entry name" value="DUF7814"/>
    <property type="match status" value="1"/>
</dbReference>
<dbReference type="InterPro" id="IPR055573">
    <property type="entry name" value="DUF7149"/>
</dbReference>
<reference evidence="14" key="1">
    <citation type="submission" date="2016-10" db="EMBL/GenBank/DDBJ databases">
        <authorList>
            <person name="Varghese N."/>
            <person name="Submissions S."/>
        </authorList>
    </citation>
    <scope>NUCLEOTIDE SEQUENCE [LARGE SCALE GENOMIC DNA]</scope>
    <source>
        <strain evidence="14">DSM 17298</strain>
    </source>
</reference>
<evidence type="ECO:0000313" key="13">
    <source>
        <dbReference type="EMBL" id="SEG18380.1"/>
    </source>
</evidence>
<proteinExistence type="predicted"/>
<evidence type="ECO:0000256" key="7">
    <source>
        <dbReference type="ARBA" id="ARBA00047942"/>
    </source>
</evidence>
<dbReference type="PRINTS" id="PR00507">
    <property type="entry name" value="N12N6MTFRASE"/>
</dbReference>
<keyword evidence="2 13" id="KW-0489">Methyltransferase</keyword>
<dbReference type="InterPro" id="IPR050953">
    <property type="entry name" value="N4_N6_ade-DNA_methylase"/>
</dbReference>
<evidence type="ECO:0000259" key="10">
    <source>
        <dbReference type="Pfam" id="PF12950"/>
    </source>
</evidence>
<dbReference type="InterPro" id="IPR025931">
    <property type="entry name" value="TaqI_C"/>
</dbReference>
<dbReference type="Gene3D" id="3.40.50.150">
    <property type="entry name" value="Vaccinia Virus protein VP39"/>
    <property type="match status" value="1"/>
</dbReference>
<feature type="domain" description="DUF7814" evidence="12">
    <location>
        <begin position="261"/>
        <end position="488"/>
    </location>
</feature>
<dbReference type="EMBL" id="FNVR01000016">
    <property type="protein sequence ID" value="SEG18380.1"/>
    <property type="molecule type" value="Genomic_DNA"/>
</dbReference>
<dbReference type="STRING" id="1120964.GCA_001313265_07256"/>
<dbReference type="PROSITE" id="PS00092">
    <property type="entry name" value="N6_MTASE"/>
    <property type="match status" value="1"/>
</dbReference>
<dbReference type="InterPro" id="IPR011639">
    <property type="entry name" value="MethylTrfase_TaqI-like_dom"/>
</dbReference>
<dbReference type="SUPFAM" id="SSF53335">
    <property type="entry name" value="S-adenosyl-L-methionine-dependent methyltransferases"/>
    <property type="match status" value="1"/>
</dbReference>
<evidence type="ECO:0000259" key="9">
    <source>
        <dbReference type="Pfam" id="PF07669"/>
    </source>
</evidence>
<evidence type="ECO:0000259" key="12">
    <source>
        <dbReference type="Pfam" id="PF25120"/>
    </source>
</evidence>
<sequence>MHLVYRFFSKQVDFLMTDKFLKPKQALNPAFRKVKPNRTAIESFKSNLIQLIDRINESENAYEEFHKNLVIDFLKKTYYDPSHFVNIKDKNDLVIHVGESAKSSVGVIIEAKKPTNKADMISKSNLNYKAFQELVLYYLRERITNNNLEIKHLVVTNIHEWFIFDALAFDRYFAQDKVLVKKFEDFEAGRLSEFKTDFFYKNIAEPAIEKVKDQIPFTYFDFRDYEKPLRNADKNDDIKLIALFKLLSPEHLLKLPFANDSNSLDRRFYSELLHIIGLSETNDGGKKIIGRSKVGERNVGSILESTITELDSLDKISRLGKPSQFGATHEERLFNVGLELSITWINRILFLKLLEAQLINYHQGDRSYSFLNREKIRNYDDLNSLFFKVLARKYQDRSEEINQIFGNVPYLNSSLFEPTDMEHDTLFISNLRDEKSILIIGSTVLKNDQGKKRTGSLPALEYLLEFLNAYDFSSEGSEDIQEDNKTLINASVLGLIFEKINGYKDGSVFTPGFITMYMSAKTIRKTIVQKFNQAKGWNCQTFEELKEDIQEEIRSGNRKEVRRIANEIINSLKIVDPAVGSGHFLVSVLNELIAIKSELKILVDSNFDPISSHVVEVVNDELIIADLEGNLFEYKYLSKESQRIQETLFHEKQTIIENCLFGVDINPNSVKICRLRLWIELLKNAYYKTPTLQGFETLGGFQGRELETLPNIDINIKVGNSLVSRFELDSDLKSALKGAWKIEDYKTAVSTYRNAKSKDEKKAMDALIGQIKSNFRTTIAKTSKEQQALDRLGYELFKLTGKGRDGYGMMLFEEGELKNSDKKLEKKRVEKVKKLESEIEKFTKIIKEIKDSKIYENAFEWRFEFPEVLNDEGDFVGFDVVIGNPPYIRQEEFSDLKPYLQSRFKTFAGTADLYVYFVELSMNLLRDSGDFVFIIPNKWMRAGYGKSLRNYVKTFQINELLDFGDLPVFEEATTYPLIISLSKSHAGEKFRAVNLDTLDFPAGMDTYLKENQLEVSPAGLSDSGWTLTDSRSQALLLKLKSQGVPLSEYVDGKIFYGIKTGYNEAFVIDLETKERLIAEDPRSAEVIKPFLAGRDIKRYQSPNPEKFLILFPKGFTIKSNLPDGDPNKISHVNEPPRYGYMDYDPALEWLKSNFPAIAKHLKPFEKAARKRTDQGDFWWELRACDYYGEFEKNKIIIPAIVKSASYAYDTKNQFSNDKTTIIPTTDLFLLGILNSKTIDFYLKAIASTKQNGYFEYKPVYIAQLPILNPEPKIKDQIEELVIEILETKKQDPTSDTSTLEAEIDQLVYDLYGLSEEEIGIVEGSEK</sequence>
<name>A0A1H5Y453_9BACT</name>
<evidence type="ECO:0000256" key="4">
    <source>
        <dbReference type="ARBA" id="ARBA00022691"/>
    </source>
</evidence>
<feature type="domain" description="Type II methyltransferase M.TaqI-like" evidence="9">
    <location>
        <begin position="658"/>
        <end position="969"/>
    </location>
</feature>
<keyword evidence="14" id="KW-1185">Reference proteome</keyword>
<dbReference type="GO" id="GO:0009307">
    <property type="term" value="P:DNA restriction-modification system"/>
    <property type="evidence" value="ECO:0007669"/>
    <property type="project" value="UniProtKB-KW"/>
</dbReference>
<keyword evidence="8" id="KW-0175">Coiled coil</keyword>
<keyword evidence="5" id="KW-0680">Restriction system</keyword>
<evidence type="ECO:0000256" key="6">
    <source>
        <dbReference type="ARBA" id="ARBA00023125"/>
    </source>
</evidence>
<dbReference type="InterPro" id="IPR056716">
    <property type="entry name" value="DUF7814"/>
</dbReference>
<organism evidence="13 14">
    <name type="scientific">Algoriphagus boritolerans DSM 17298 = JCM 18970</name>
    <dbReference type="NCBI Taxonomy" id="1120964"/>
    <lineage>
        <taxon>Bacteria</taxon>
        <taxon>Pseudomonadati</taxon>
        <taxon>Bacteroidota</taxon>
        <taxon>Cytophagia</taxon>
        <taxon>Cytophagales</taxon>
        <taxon>Cyclobacteriaceae</taxon>
        <taxon>Algoriphagus</taxon>
    </lineage>
</organism>
<dbReference type="GO" id="GO:0003677">
    <property type="term" value="F:DNA binding"/>
    <property type="evidence" value="ECO:0007669"/>
    <property type="project" value="UniProtKB-KW"/>
</dbReference>
<dbReference type="PANTHER" id="PTHR33841:SF1">
    <property type="entry name" value="DNA METHYLTRANSFERASE A"/>
    <property type="match status" value="1"/>
</dbReference>
<evidence type="ECO:0000256" key="2">
    <source>
        <dbReference type="ARBA" id="ARBA00022603"/>
    </source>
</evidence>
<keyword evidence="6" id="KW-0238">DNA-binding</keyword>
<protein>
    <recommendedName>
        <fullName evidence="1">site-specific DNA-methyltransferase (adenine-specific)</fullName>
        <ecNumber evidence="1">2.1.1.72</ecNumber>
    </recommendedName>
</protein>
<dbReference type="Pfam" id="PF12950">
    <property type="entry name" value="TaqI_C"/>
    <property type="match status" value="1"/>
</dbReference>
<accession>A0A1H5Y453</accession>
<evidence type="ECO:0000256" key="1">
    <source>
        <dbReference type="ARBA" id="ARBA00011900"/>
    </source>
</evidence>
<keyword evidence="4" id="KW-0949">S-adenosyl-L-methionine</keyword>
<evidence type="ECO:0000256" key="3">
    <source>
        <dbReference type="ARBA" id="ARBA00022679"/>
    </source>
</evidence>
<feature type="coiled-coil region" evidence="8">
    <location>
        <begin position="41"/>
        <end position="68"/>
    </location>
</feature>
<feature type="domain" description="TaqI-like C-terminal specificity" evidence="10">
    <location>
        <begin position="1088"/>
        <end position="1266"/>
    </location>
</feature>
<dbReference type="PANTHER" id="PTHR33841">
    <property type="entry name" value="DNA METHYLTRANSFERASE YEEA-RELATED"/>
    <property type="match status" value="1"/>
</dbReference>
<keyword evidence="3" id="KW-0808">Transferase</keyword>
<dbReference type="Pfam" id="PF07669">
    <property type="entry name" value="Eco57I"/>
    <property type="match status" value="1"/>
</dbReference>
<comment type="catalytic activity">
    <reaction evidence="7">
        <text>a 2'-deoxyadenosine in DNA + S-adenosyl-L-methionine = an N(6)-methyl-2'-deoxyadenosine in DNA + S-adenosyl-L-homocysteine + H(+)</text>
        <dbReference type="Rhea" id="RHEA:15197"/>
        <dbReference type="Rhea" id="RHEA-COMP:12418"/>
        <dbReference type="Rhea" id="RHEA-COMP:12419"/>
        <dbReference type="ChEBI" id="CHEBI:15378"/>
        <dbReference type="ChEBI" id="CHEBI:57856"/>
        <dbReference type="ChEBI" id="CHEBI:59789"/>
        <dbReference type="ChEBI" id="CHEBI:90615"/>
        <dbReference type="ChEBI" id="CHEBI:90616"/>
        <dbReference type="EC" id="2.1.1.72"/>
    </reaction>
</comment>
<dbReference type="EC" id="2.1.1.72" evidence="1"/>
<evidence type="ECO:0000313" key="14">
    <source>
        <dbReference type="Proteomes" id="UP000236736"/>
    </source>
</evidence>
<dbReference type="Pfam" id="PF23653">
    <property type="entry name" value="DUF7149"/>
    <property type="match status" value="1"/>
</dbReference>